<proteinExistence type="predicted"/>
<feature type="compositionally biased region" description="Basic and acidic residues" evidence="1">
    <location>
        <begin position="72"/>
        <end position="87"/>
    </location>
</feature>
<reference evidence="2" key="3">
    <citation type="submission" date="2006-01" db="EMBL/GenBank/DDBJ databases">
        <authorList>
            <person name="Buell R."/>
        </authorList>
    </citation>
    <scope>NUCLEOTIDE SEQUENCE</scope>
</reference>
<name>Q2QMF1_ORYSJ</name>
<accession>Q2QMF1</accession>
<reference evidence="2" key="2">
    <citation type="submission" date="2005-04" db="EMBL/GenBank/DDBJ databases">
        <authorList>
            <person name="Buell C.R."/>
            <person name="Wing R.A."/>
            <person name="McCombie W.A."/>
            <person name="Ouyang S."/>
        </authorList>
    </citation>
    <scope>NUCLEOTIDE SEQUENCE</scope>
</reference>
<evidence type="ECO:0000256" key="1">
    <source>
        <dbReference type="SAM" id="MobiDB-lite"/>
    </source>
</evidence>
<gene>
    <name evidence="2" type="ordered locus">LOC_Os12g41360</name>
</gene>
<dbReference type="EMBL" id="DP000011">
    <property type="protein sequence ID" value="ABA99254.1"/>
    <property type="molecule type" value="Genomic_DNA"/>
</dbReference>
<reference evidence="2" key="1">
    <citation type="journal article" date="2005" name="BMC Biol.">
        <title>The sequence of rice chromosomes 11 and 12, rich in disease resistance genes and recent gene duplications.</title>
        <authorList>
            <consortium name="The rice chromosomes 11 and 12 sequencing consortia"/>
        </authorList>
    </citation>
    <scope>NUCLEOTIDE SEQUENCE [LARGE SCALE GENOMIC DNA]</scope>
</reference>
<feature type="region of interest" description="Disordered" evidence="1">
    <location>
        <begin position="38"/>
        <end position="87"/>
    </location>
</feature>
<organism evidence="2">
    <name type="scientific">Oryza sativa subsp. japonica</name>
    <name type="common">Rice</name>
    <dbReference type="NCBI Taxonomy" id="39947"/>
    <lineage>
        <taxon>Eukaryota</taxon>
        <taxon>Viridiplantae</taxon>
        <taxon>Streptophyta</taxon>
        <taxon>Embryophyta</taxon>
        <taxon>Tracheophyta</taxon>
        <taxon>Spermatophyta</taxon>
        <taxon>Magnoliopsida</taxon>
        <taxon>Liliopsida</taxon>
        <taxon>Poales</taxon>
        <taxon>Poaceae</taxon>
        <taxon>BOP clade</taxon>
        <taxon>Oryzoideae</taxon>
        <taxon>Oryzeae</taxon>
        <taxon>Oryzinae</taxon>
        <taxon>Oryza</taxon>
        <taxon>Oryza sativa</taxon>
    </lineage>
</organism>
<dbReference type="AlphaFoldDB" id="Q2QMF1"/>
<evidence type="ECO:0000313" key="2">
    <source>
        <dbReference type="EMBL" id="ABA99254.1"/>
    </source>
</evidence>
<sequence length="112" mass="11924">MADGERAGLQELHGWSISREKEGMPVVGNRRRASLAAGESGELQLAGASASPVQVERGDVRGPHSPPPPRQLGRERGFPGGQEREDAADQVVREAAQTIIAGDGDDFIWVDV</sequence>
<protein>
    <submittedName>
        <fullName evidence="2">Uncharacterized protein</fullName>
    </submittedName>
</protein>